<name>R0GR23_9BRAS</name>
<protein>
    <recommendedName>
        <fullName evidence="6">Transmembrane protein</fullName>
    </recommendedName>
</protein>
<feature type="transmembrane region" description="Helical" evidence="2">
    <location>
        <begin position="72"/>
        <end position="101"/>
    </location>
</feature>
<feature type="signal peptide" evidence="3">
    <location>
        <begin position="1"/>
        <end position="22"/>
    </location>
</feature>
<dbReference type="AlphaFoldDB" id="R0GR23"/>
<organism evidence="4 5">
    <name type="scientific">Capsella rubella</name>
    <dbReference type="NCBI Taxonomy" id="81985"/>
    <lineage>
        <taxon>Eukaryota</taxon>
        <taxon>Viridiplantae</taxon>
        <taxon>Streptophyta</taxon>
        <taxon>Embryophyta</taxon>
        <taxon>Tracheophyta</taxon>
        <taxon>Spermatophyta</taxon>
        <taxon>Magnoliopsida</taxon>
        <taxon>eudicotyledons</taxon>
        <taxon>Gunneridae</taxon>
        <taxon>Pentapetalae</taxon>
        <taxon>rosids</taxon>
        <taxon>malvids</taxon>
        <taxon>Brassicales</taxon>
        <taxon>Brassicaceae</taxon>
        <taxon>Camelineae</taxon>
        <taxon>Capsella</taxon>
    </lineage>
</organism>
<feature type="region of interest" description="Disordered" evidence="1">
    <location>
        <begin position="31"/>
        <end position="52"/>
    </location>
</feature>
<evidence type="ECO:0000256" key="3">
    <source>
        <dbReference type="SAM" id="SignalP"/>
    </source>
</evidence>
<evidence type="ECO:0000313" key="5">
    <source>
        <dbReference type="Proteomes" id="UP000029121"/>
    </source>
</evidence>
<keyword evidence="5" id="KW-1185">Reference proteome</keyword>
<feature type="chain" id="PRO_5004342109" description="Transmembrane protein" evidence="3">
    <location>
        <begin position="23"/>
        <end position="114"/>
    </location>
</feature>
<evidence type="ECO:0008006" key="6">
    <source>
        <dbReference type="Google" id="ProtNLM"/>
    </source>
</evidence>
<accession>R0GR23</accession>
<keyword evidence="3" id="KW-0732">Signal</keyword>
<evidence type="ECO:0000256" key="2">
    <source>
        <dbReference type="SAM" id="Phobius"/>
    </source>
</evidence>
<keyword evidence="2" id="KW-0812">Transmembrane</keyword>
<keyword evidence="2" id="KW-0472">Membrane</keyword>
<gene>
    <name evidence="4" type="ORF">CARUB_v10003414mg</name>
</gene>
<evidence type="ECO:0000313" key="4">
    <source>
        <dbReference type="EMBL" id="EOA19329.1"/>
    </source>
</evidence>
<reference evidence="5" key="1">
    <citation type="journal article" date="2013" name="Nat. Genet.">
        <title>The Capsella rubella genome and the genomic consequences of rapid mating system evolution.</title>
        <authorList>
            <person name="Slotte T."/>
            <person name="Hazzouri K.M."/>
            <person name="Agren J.A."/>
            <person name="Koenig D."/>
            <person name="Maumus F."/>
            <person name="Guo Y.L."/>
            <person name="Steige K."/>
            <person name="Platts A.E."/>
            <person name="Escobar J.S."/>
            <person name="Newman L.K."/>
            <person name="Wang W."/>
            <person name="Mandakova T."/>
            <person name="Vello E."/>
            <person name="Smith L.M."/>
            <person name="Henz S.R."/>
            <person name="Steffen J."/>
            <person name="Takuno S."/>
            <person name="Brandvain Y."/>
            <person name="Coop G."/>
            <person name="Andolfatto P."/>
            <person name="Hu T.T."/>
            <person name="Blanchette M."/>
            <person name="Clark R.M."/>
            <person name="Quesneville H."/>
            <person name="Nordborg M."/>
            <person name="Gaut B.S."/>
            <person name="Lysak M.A."/>
            <person name="Jenkins J."/>
            <person name="Grimwood J."/>
            <person name="Chapman J."/>
            <person name="Prochnik S."/>
            <person name="Shu S."/>
            <person name="Rokhsar D."/>
            <person name="Schmutz J."/>
            <person name="Weigel D."/>
            <person name="Wright S.I."/>
        </authorList>
    </citation>
    <scope>NUCLEOTIDE SEQUENCE [LARGE SCALE GENOMIC DNA]</scope>
    <source>
        <strain evidence="5">cv. Monte Gargano</strain>
    </source>
</reference>
<proteinExistence type="predicted"/>
<keyword evidence="2" id="KW-1133">Transmembrane helix</keyword>
<evidence type="ECO:0000256" key="1">
    <source>
        <dbReference type="SAM" id="MobiDB-lite"/>
    </source>
</evidence>
<dbReference type="Proteomes" id="UP000029121">
    <property type="component" value="Unassembled WGS sequence"/>
</dbReference>
<dbReference type="EMBL" id="KB870810">
    <property type="protein sequence ID" value="EOA19329.1"/>
    <property type="molecule type" value="Genomic_DNA"/>
</dbReference>
<sequence length="114" mass="12740">MFSRNHLLACCMLLATLMIVHAQHTHDGDDAPSSYFTPPSMDSREASLPSSHRSLGAAYYKRSPPPPPPKKAALVGFVFHVELCICFLYILLCVCITFILVDNKGYMIVLRLRT</sequence>